<accession>A0ABR6NN31</accession>
<evidence type="ECO:0000313" key="2">
    <source>
        <dbReference type="Proteomes" id="UP000629870"/>
    </source>
</evidence>
<name>A0ABR6NN31_9DEIO</name>
<evidence type="ECO:0008006" key="3">
    <source>
        <dbReference type="Google" id="ProtNLM"/>
    </source>
</evidence>
<organism evidence="1 2">
    <name type="scientific">Deinococcus radiopugnans ATCC 19172</name>
    <dbReference type="NCBI Taxonomy" id="585398"/>
    <lineage>
        <taxon>Bacteria</taxon>
        <taxon>Thermotogati</taxon>
        <taxon>Deinococcota</taxon>
        <taxon>Deinococci</taxon>
        <taxon>Deinococcales</taxon>
        <taxon>Deinococcaceae</taxon>
        <taxon>Deinococcus</taxon>
    </lineage>
</organism>
<comment type="caution">
    <text evidence="1">The sequence shown here is derived from an EMBL/GenBank/DDBJ whole genome shotgun (WGS) entry which is preliminary data.</text>
</comment>
<protein>
    <recommendedName>
        <fullName evidence="3">Transposase</fullName>
    </recommendedName>
</protein>
<dbReference type="EMBL" id="JACHEW010000002">
    <property type="protein sequence ID" value="MBB6015455.1"/>
    <property type="molecule type" value="Genomic_DNA"/>
</dbReference>
<keyword evidence="2" id="KW-1185">Reference proteome</keyword>
<sequence>MNVKGDLPAMRASRLHNRDTDVNIGRKCLFNVR</sequence>
<gene>
    <name evidence="1" type="ORF">HNQ04_000684</name>
</gene>
<evidence type="ECO:0000313" key="1">
    <source>
        <dbReference type="EMBL" id="MBB6015455.1"/>
    </source>
</evidence>
<proteinExistence type="predicted"/>
<reference evidence="1 2" key="1">
    <citation type="submission" date="2020-08" db="EMBL/GenBank/DDBJ databases">
        <title>Genomic Encyclopedia of Type Strains, Phase IV (KMG-IV): sequencing the most valuable type-strain genomes for metagenomic binning, comparative biology and taxonomic classification.</title>
        <authorList>
            <person name="Goeker M."/>
        </authorList>
    </citation>
    <scope>NUCLEOTIDE SEQUENCE [LARGE SCALE GENOMIC DNA]</scope>
    <source>
        <strain evidence="1 2">DSM 12027</strain>
    </source>
</reference>
<dbReference type="Proteomes" id="UP000629870">
    <property type="component" value="Unassembled WGS sequence"/>
</dbReference>